<keyword evidence="5 13" id="KW-0732">Signal</keyword>
<reference evidence="15" key="2">
    <citation type="journal article" date="2023" name="MicrobiologyOpen">
        <title>Genomics of the tumorigenes clade of the family Rhizobiaceae and description of Rhizobium rhododendri sp. nov.</title>
        <authorList>
            <person name="Kuzmanovic N."/>
            <person name="diCenzo G.C."/>
            <person name="Bunk B."/>
            <person name="Sproeer C."/>
            <person name="Fruehling A."/>
            <person name="Neumann-Schaal M."/>
            <person name="Overmann J."/>
            <person name="Smalla K."/>
        </authorList>
    </citation>
    <scope>NUCLEOTIDE SEQUENCE [LARGE SCALE GENOMIC DNA]</scope>
    <source>
        <strain evidence="15">1078</strain>
        <plasmid evidence="15">unnamed1</plasmid>
    </source>
</reference>
<geneLocation type="plasmid" evidence="14 15">
    <name>unnamed1</name>
</geneLocation>
<dbReference type="RefSeq" id="WP_240539176.1">
    <property type="nucleotide sequence ID" value="NZ_CP117258.1"/>
</dbReference>
<feature type="region of interest" description="Disordered" evidence="12">
    <location>
        <begin position="217"/>
        <end position="241"/>
    </location>
</feature>
<dbReference type="GO" id="GO:0006508">
    <property type="term" value="P:proteolysis"/>
    <property type="evidence" value="ECO:0007669"/>
    <property type="project" value="UniProtKB-KW"/>
</dbReference>
<evidence type="ECO:0000256" key="3">
    <source>
        <dbReference type="ARBA" id="ARBA00022670"/>
    </source>
</evidence>
<dbReference type="AlphaFoldDB" id="A0AAF1KTE0"/>
<dbReference type="CDD" id="cd14844">
    <property type="entry name" value="Zn-DD-carboxypeptidase_like"/>
    <property type="match status" value="1"/>
</dbReference>
<evidence type="ECO:0000256" key="7">
    <source>
        <dbReference type="ARBA" id="ARBA00022833"/>
    </source>
</evidence>
<name>A0AAF1KTE0_9HYPH</name>
<dbReference type="InterPro" id="IPR009045">
    <property type="entry name" value="Zn_M74/Hedgehog-like"/>
</dbReference>
<sequence length="442" mass="47433">MPRRAGKTFLTSVLIGVALLGSASASFAATQTLKLYFVHTGEKASITFKRNGIYDPRGLAQVNRFLRDWRKNEPAKMDPELLDLIWEVHKRSGSRDYIHIVSGYRSPDTNNMLRSRSANTGVAKRSQHTLGKAMDFYIPGVNLSTLRAIGMQMQIGGVGFYPTSGSPFVHMDVGNVRAWPRMSRQELAKIFPDGRTLHRPADGRPLPGYNQALAAARQKSGTGVANPGADDDSDVVSPGSDNSLLTAMLPVPKTRPLADAGRKPAIGVADPTADEDGDVVSTGSGDSLLTAMLPVPKTRAQAMFDNQLGRGNPLDDDLALQMVPLPTLRPPQIKVAAVEVGNRGRPTAEAEKSVPRVPRVFFTEPLTSIASLPMHGAVARSAQRFRGHGAFATQSIRPSAQATTASLATFERRPQEEAAITGTIAPRTGSAEFDAGRFSSEG</sequence>
<dbReference type="InterPro" id="IPR010275">
    <property type="entry name" value="MepK"/>
</dbReference>
<comment type="pathway">
    <text evidence="2">Cell wall biogenesis; cell wall polysaccharide biosynthesis.</text>
</comment>
<keyword evidence="6" id="KW-0378">Hydrolase</keyword>
<proteinExistence type="inferred from homology"/>
<evidence type="ECO:0000256" key="12">
    <source>
        <dbReference type="SAM" id="MobiDB-lite"/>
    </source>
</evidence>
<keyword evidence="8" id="KW-0482">Metalloprotease</keyword>
<dbReference type="KEGG" id="rtu:PR017_24345"/>
<evidence type="ECO:0000256" key="13">
    <source>
        <dbReference type="SAM" id="SignalP"/>
    </source>
</evidence>
<dbReference type="PANTHER" id="PTHR37425:SF1">
    <property type="entry name" value="OUTER MEMBRANE PROTEIN"/>
    <property type="match status" value="1"/>
</dbReference>
<keyword evidence="7" id="KW-0862">Zinc</keyword>
<evidence type="ECO:0000256" key="6">
    <source>
        <dbReference type="ARBA" id="ARBA00022801"/>
    </source>
</evidence>
<dbReference type="Gene3D" id="3.30.1380.10">
    <property type="match status" value="1"/>
</dbReference>
<feature type="region of interest" description="Disordered" evidence="12">
    <location>
        <begin position="255"/>
        <end position="279"/>
    </location>
</feature>
<dbReference type="GO" id="GO:0071555">
    <property type="term" value="P:cell wall organization"/>
    <property type="evidence" value="ECO:0007669"/>
    <property type="project" value="UniProtKB-KW"/>
</dbReference>
<keyword evidence="15" id="KW-1185">Reference proteome</keyword>
<gene>
    <name evidence="14" type="ORF">PR017_24345</name>
</gene>
<comment type="similarity">
    <text evidence="10">Belongs to the peptidase M15 family.</text>
</comment>
<evidence type="ECO:0000256" key="1">
    <source>
        <dbReference type="ARBA" id="ARBA00001947"/>
    </source>
</evidence>
<dbReference type="SUPFAM" id="SSF55166">
    <property type="entry name" value="Hedgehog/DD-peptidase"/>
    <property type="match status" value="1"/>
</dbReference>
<dbReference type="Proteomes" id="UP000249499">
    <property type="component" value="Plasmid unnamed1"/>
</dbReference>
<evidence type="ECO:0000256" key="8">
    <source>
        <dbReference type="ARBA" id="ARBA00023049"/>
    </source>
</evidence>
<evidence type="ECO:0000313" key="15">
    <source>
        <dbReference type="Proteomes" id="UP000249499"/>
    </source>
</evidence>
<evidence type="ECO:0000313" key="14">
    <source>
        <dbReference type="EMBL" id="WFR98826.1"/>
    </source>
</evidence>
<feature type="signal peptide" evidence="13">
    <location>
        <begin position="1"/>
        <end position="28"/>
    </location>
</feature>
<keyword evidence="3" id="KW-0645">Protease</keyword>
<dbReference type="GO" id="GO:0046872">
    <property type="term" value="F:metal ion binding"/>
    <property type="evidence" value="ECO:0007669"/>
    <property type="project" value="UniProtKB-KW"/>
</dbReference>
<dbReference type="GO" id="GO:0008237">
    <property type="term" value="F:metallopeptidase activity"/>
    <property type="evidence" value="ECO:0007669"/>
    <property type="project" value="UniProtKB-KW"/>
</dbReference>
<evidence type="ECO:0000256" key="2">
    <source>
        <dbReference type="ARBA" id="ARBA00004776"/>
    </source>
</evidence>
<evidence type="ECO:0000256" key="5">
    <source>
        <dbReference type="ARBA" id="ARBA00022729"/>
    </source>
</evidence>
<evidence type="ECO:0000256" key="9">
    <source>
        <dbReference type="ARBA" id="ARBA00023316"/>
    </source>
</evidence>
<evidence type="ECO:0000256" key="4">
    <source>
        <dbReference type="ARBA" id="ARBA00022723"/>
    </source>
</evidence>
<dbReference type="Pfam" id="PF05951">
    <property type="entry name" value="Peptidase_M15_2"/>
    <property type="match status" value="1"/>
</dbReference>
<feature type="chain" id="PRO_5042216606" description="Murein endopeptidase K" evidence="13">
    <location>
        <begin position="29"/>
        <end position="442"/>
    </location>
</feature>
<dbReference type="EMBL" id="CP117258">
    <property type="protein sequence ID" value="WFR98826.1"/>
    <property type="molecule type" value="Genomic_DNA"/>
</dbReference>
<keyword evidence="14" id="KW-0614">Plasmid</keyword>
<reference evidence="14 15" key="1">
    <citation type="journal article" date="2018" name="Sci. Rep.">
        <title>Rhizobium tumorigenes sp. nov., a novel plant tumorigenic bacterium isolated from cane gall tumors on thornless blackberry.</title>
        <authorList>
            <person name="Kuzmanovi N."/>
            <person name="Smalla K."/>
            <person name="Gronow S."/>
            <person name="PuBawska J."/>
        </authorList>
    </citation>
    <scope>NUCLEOTIDE SEQUENCE [LARGE SCALE GENOMIC DNA]</scope>
    <source>
        <strain evidence="14 15">1078</strain>
    </source>
</reference>
<dbReference type="PANTHER" id="PTHR37425">
    <property type="match status" value="1"/>
</dbReference>
<organism evidence="14 15">
    <name type="scientific">Rhizobium tumorigenes</name>
    <dbReference type="NCBI Taxonomy" id="2041385"/>
    <lineage>
        <taxon>Bacteria</taxon>
        <taxon>Pseudomonadati</taxon>
        <taxon>Pseudomonadota</taxon>
        <taxon>Alphaproteobacteria</taxon>
        <taxon>Hyphomicrobiales</taxon>
        <taxon>Rhizobiaceae</taxon>
        <taxon>Rhizobium/Agrobacterium group</taxon>
        <taxon>Rhizobium</taxon>
    </lineage>
</organism>
<evidence type="ECO:0000256" key="11">
    <source>
        <dbReference type="ARBA" id="ARBA00093666"/>
    </source>
</evidence>
<comment type="cofactor">
    <cofactor evidence="1">
        <name>Zn(2+)</name>
        <dbReference type="ChEBI" id="CHEBI:29105"/>
    </cofactor>
</comment>
<feature type="region of interest" description="Disordered" evidence="12">
    <location>
        <begin position="413"/>
        <end position="442"/>
    </location>
</feature>
<evidence type="ECO:0000256" key="10">
    <source>
        <dbReference type="ARBA" id="ARBA00093448"/>
    </source>
</evidence>
<protein>
    <recommendedName>
        <fullName evidence="11">Murein endopeptidase K</fullName>
    </recommendedName>
</protein>
<keyword evidence="4" id="KW-0479">Metal-binding</keyword>
<accession>A0AAF1KTE0</accession>
<keyword evidence="9" id="KW-0961">Cell wall biogenesis/degradation</keyword>